<proteinExistence type="predicted"/>
<name>A0A8D9A8N6_9HEMI</name>
<dbReference type="EMBL" id="HBUF01553397">
    <property type="protein sequence ID" value="CAG6759667.1"/>
    <property type="molecule type" value="Transcribed_RNA"/>
</dbReference>
<protein>
    <submittedName>
        <fullName evidence="1">Uncharacterized protein</fullName>
    </submittedName>
</protein>
<evidence type="ECO:0000313" key="1">
    <source>
        <dbReference type="EMBL" id="CAG6759667.1"/>
    </source>
</evidence>
<organism evidence="1">
    <name type="scientific">Cacopsylla melanoneura</name>
    <dbReference type="NCBI Taxonomy" id="428564"/>
    <lineage>
        <taxon>Eukaryota</taxon>
        <taxon>Metazoa</taxon>
        <taxon>Ecdysozoa</taxon>
        <taxon>Arthropoda</taxon>
        <taxon>Hexapoda</taxon>
        <taxon>Insecta</taxon>
        <taxon>Pterygota</taxon>
        <taxon>Neoptera</taxon>
        <taxon>Paraneoptera</taxon>
        <taxon>Hemiptera</taxon>
        <taxon>Sternorrhyncha</taxon>
        <taxon>Psylloidea</taxon>
        <taxon>Psyllidae</taxon>
        <taxon>Psyllinae</taxon>
        <taxon>Cacopsylla</taxon>
    </lineage>
</organism>
<dbReference type="EMBL" id="HBUF01553396">
    <property type="protein sequence ID" value="CAG6759663.1"/>
    <property type="molecule type" value="Transcribed_RNA"/>
</dbReference>
<sequence>MTQKLKPPPVQESSAQWYIIGTSNRTEIKQVKISRGSRDFFAFRPRLDLTSNLLFDFGFLILRCKQKIKSPKQKFSTVQFHLTVQNGERTQATSHILQEVQNP</sequence>
<dbReference type="AlphaFoldDB" id="A0A8D9A8N6"/>
<accession>A0A8D9A8N6</accession>
<reference evidence="1" key="1">
    <citation type="submission" date="2021-05" db="EMBL/GenBank/DDBJ databases">
        <authorList>
            <person name="Alioto T."/>
            <person name="Alioto T."/>
            <person name="Gomez Garrido J."/>
        </authorList>
    </citation>
    <scope>NUCLEOTIDE SEQUENCE</scope>
</reference>